<accession>A0A437J5H5</accession>
<dbReference type="Proteomes" id="UP000282977">
    <property type="component" value="Unassembled WGS sequence"/>
</dbReference>
<keyword evidence="2" id="KW-1185">Reference proteome</keyword>
<dbReference type="Gene3D" id="3.10.450.530">
    <property type="entry name" value="Ribonuclease toxin, BrnT, of type II toxin-antitoxin system"/>
    <property type="match status" value="1"/>
</dbReference>
<dbReference type="AlphaFoldDB" id="A0A437J5H5"/>
<proteinExistence type="predicted"/>
<sequence length="92" mass="10477">MGMFEFDPSKSAANSSKHGIDFLAAQALWLDEQLLVISARTGKDEEPRWIAIGMIAGRHWSAIFTRRDLAIRLISVRRARKEEVDLYESTDI</sequence>
<dbReference type="Pfam" id="PF04365">
    <property type="entry name" value="BrnT_toxin"/>
    <property type="match status" value="1"/>
</dbReference>
<dbReference type="EMBL" id="RZUL01000004">
    <property type="protein sequence ID" value="RVT40192.1"/>
    <property type="molecule type" value="Genomic_DNA"/>
</dbReference>
<dbReference type="OrthoDB" id="839663at2"/>
<protein>
    <submittedName>
        <fullName evidence="1">BrnT family toxin</fullName>
    </submittedName>
</protein>
<dbReference type="InterPro" id="IPR007460">
    <property type="entry name" value="BrnT_toxin"/>
</dbReference>
<dbReference type="InterPro" id="IPR038573">
    <property type="entry name" value="BrnT_sf"/>
</dbReference>
<evidence type="ECO:0000313" key="2">
    <source>
        <dbReference type="Proteomes" id="UP000282977"/>
    </source>
</evidence>
<name>A0A437J5H5_9SPHN</name>
<reference evidence="1 2" key="1">
    <citation type="submission" date="2019-01" db="EMBL/GenBank/DDBJ databases">
        <authorList>
            <person name="Chen W.-M."/>
        </authorList>
    </citation>
    <scope>NUCLEOTIDE SEQUENCE [LARGE SCALE GENOMIC DNA]</scope>
    <source>
        <strain evidence="1 2">TLA-22</strain>
    </source>
</reference>
<gene>
    <name evidence="1" type="ORF">ENE74_12655</name>
</gene>
<evidence type="ECO:0000313" key="1">
    <source>
        <dbReference type="EMBL" id="RVT40192.1"/>
    </source>
</evidence>
<comment type="caution">
    <text evidence="1">The sequence shown here is derived from an EMBL/GenBank/DDBJ whole genome shotgun (WGS) entry which is preliminary data.</text>
</comment>
<organism evidence="1 2">
    <name type="scientific">Sphingobium algorifonticola</name>
    <dbReference type="NCBI Taxonomy" id="2008318"/>
    <lineage>
        <taxon>Bacteria</taxon>
        <taxon>Pseudomonadati</taxon>
        <taxon>Pseudomonadota</taxon>
        <taxon>Alphaproteobacteria</taxon>
        <taxon>Sphingomonadales</taxon>
        <taxon>Sphingomonadaceae</taxon>
        <taxon>Sphingobium</taxon>
    </lineage>
</organism>